<reference evidence="3" key="1">
    <citation type="journal article" date="2019" name="Int. J. Syst. Evol. Microbiol.">
        <title>The Global Catalogue of Microorganisms (GCM) 10K type strain sequencing project: providing services to taxonomists for standard genome sequencing and annotation.</title>
        <authorList>
            <consortium name="The Broad Institute Genomics Platform"/>
            <consortium name="The Broad Institute Genome Sequencing Center for Infectious Disease"/>
            <person name="Wu L."/>
            <person name="Ma J."/>
        </authorList>
    </citation>
    <scope>NUCLEOTIDE SEQUENCE [LARGE SCALE GENOMIC DNA]</scope>
    <source>
        <strain evidence="3">JCM 18537</strain>
    </source>
</reference>
<evidence type="ECO:0000313" key="2">
    <source>
        <dbReference type="EMBL" id="GAA4776412.1"/>
    </source>
</evidence>
<proteinExistence type="predicted"/>
<accession>A0ABP9A944</accession>
<comment type="caution">
    <text evidence="2">The sequence shown here is derived from an EMBL/GenBank/DDBJ whole genome shotgun (WGS) entry which is preliminary data.</text>
</comment>
<dbReference type="EMBL" id="BAABKO010000003">
    <property type="protein sequence ID" value="GAA4776412.1"/>
    <property type="molecule type" value="Genomic_DNA"/>
</dbReference>
<organism evidence="2 3">
    <name type="scientific">Microbacterium gilvum</name>
    <dbReference type="NCBI Taxonomy" id="1336204"/>
    <lineage>
        <taxon>Bacteria</taxon>
        <taxon>Bacillati</taxon>
        <taxon>Actinomycetota</taxon>
        <taxon>Actinomycetes</taxon>
        <taxon>Micrococcales</taxon>
        <taxon>Microbacteriaceae</taxon>
        <taxon>Microbacterium</taxon>
    </lineage>
</organism>
<evidence type="ECO:0000256" key="1">
    <source>
        <dbReference type="SAM" id="MobiDB-lite"/>
    </source>
</evidence>
<feature type="region of interest" description="Disordered" evidence="1">
    <location>
        <begin position="1"/>
        <end position="54"/>
    </location>
</feature>
<gene>
    <name evidence="2" type="ORF">GCM10023351_21320</name>
</gene>
<evidence type="ECO:0000313" key="3">
    <source>
        <dbReference type="Proteomes" id="UP001501645"/>
    </source>
</evidence>
<keyword evidence="3" id="KW-1185">Reference proteome</keyword>
<protein>
    <submittedName>
        <fullName evidence="2">Uncharacterized protein</fullName>
    </submittedName>
</protein>
<dbReference type="Proteomes" id="UP001501645">
    <property type="component" value="Unassembled WGS sequence"/>
</dbReference>
<name>A0ABP9A944_9MICO</name>
<sequence length="198" mass="20428">MSIVPITLRGSRRPLESRAGVPTGPHPPPPEASRNPPTIPSGARNASGRGLSLRRFGSPFTVKRTRMYAPSASRMPLVTGAAASVESPDRNVAPAKAPTAPGTPIFSTVFQSTLPKRQCEMPEASVVPISARCTDALAAAGAAPIVSSSVVDVTPYAMPRAPSTSWAAKPITARRTSVCMPTTLGCSPTGGVGDYGRP</sequence>